<evidence type="ECO:0000256" key="1">
    <source>
        <dbReference type="ARBA" id="ARBA00023002"/>
    </source>
</evidence>
<dbReference type="PANTHER" id="PTHR43313">
    <property type="entry name" value="SHORT-CHAIN DEHYDROGENASE/REDUCTASE FAMILY 9C"/>
    <property type="match status" value="1"/>
</dbReference>
<reference evidence="3" key="1">
    <citation type="submission" date="2020-11" db="EMBL/GenBank/DDBJ databases">
        <authorList>
            <person name="Tran Van P."/>
        </authorList>
    </citation>
    <scope>NUCLEOTIDE SEQUENCE</scope>
</reference>
<organism evidence="3">
    <name type="scientific">Timema poppense</name>
    <name type="common">Walking stick</name>
    <dbReference type="NCBI Taxonomy" id="170557"/>
    <lineage>
        <taxon>Eukaryota</taxon>
        <taxon>Metazoa</taxon>
        <taxon>Ecdysozoa</taxon>
        <taxon>Arthropoda</taxon>
        <taxon>Hexapoda</taxon>
        <taxon>Insecta</taxon>
        <taxon>Pterygota</taxon>
        <taxon>Neoptera</taxon>
        <taxon>Polyneoptera</taxon>
        <taxon>Phasmatodea</taxon>
        <taxon>Timematodea</taxon>
        <taxon>Timematoidea</taxon>
        <taxon>Timematidae</taxon>
        <taxon>Timema</taxon>
    </lineage>
</organism>
<proteinExistence type="inferred from homology"/>
<dbReference type="PANTHER" id="PTHR43313:SF36">
    <property type="entry name" value="D-BETA-HYDROXYBUTYRATE DEHYDROGENASE, MITOCHONDRIAL"/>
    <property type="match status" value="1"/>
</dbReference>
<dbReference type="InterPro" id="IPR020904">
    <property type="entry name" value="Sc_DH/Rdtase_CS"/>
</dbReference>
<comment type="similarity">
    <text evidence="2">Belongs to the short-chain dehydrogenases/reductases (SDR) family.</text>
</comment>
<dbReference type="GO" id="GO:0016491">
    <property type="term" value="F:oxidoreductase activity"/>
    <property type="evidence" value="ECO:0007669"/>
    <property type="project" value="UniProtKB-KW"/>
</dbReference>
<dbReference type="SUPFAM" id="SSF51735">
    <property type="entry name" value="NAD(P)-binding Rossmann-fold domains"/>
    <property type="match status" value="1"/>
</dbReference>
<dbReference type="PRINTS" id="PR00081">
    <property type="entry name" value="GDHRDH"/>
</dbReference>
<keyword evidence="1" id="KW-0560">Oxidoreductase</keyword>
<dbReference type="Pfam" id="PF00106">
    <property type="entry name" value="adh_short"/>
    <property type="match status" value="1"/>
</dbReference>
<dbReference type="AlphaFoldDB" id="A0A7R9D7Y1"/>
<accession>A0A7R9D7Y1</accession>
<evidence type="ECO:0000313" key="3">
    <source>
        <dbReference type="EMBL" id="CAD7409777.1"/>
    </source>
</evidence>
<dbReference type="PROSITE" id="PS00061">
    <property type="entry name" value="ADH_SHORT"/>
    <property type="match status" value="1"/>
</dbReference>
<evidence type="ECO:0000256" key="2">
    <source>
        <dbReference type="RuleBase" id="RU000363"/>
    </source>
</evidence>
<dbReference type="InterPro" id="IPR002347">
    <property type="entry name" value="SDR_fam"/>
</dbReference>
<gene>
    <name evidence="3" type="ORF">TPSB3V08_LOCUS7013</name>
</gene>
<sequence length="479" mass="53461">MASSIQQPCVIFTNKLADLEFNQPGRSIGRTVLARQQDASYMSYMLLSTGSRRIDTNHNTCTHTRINAKTTAGDRRKRRKRRGAVAERTSYGQIELTRLDDLSYHFLRPSYNGARCGRTAHTALGPPLMGNIFSAIPDWMISQQGLSTVVGFVAGAFICGGGHYLYWCRALEVASARHMVVVTGCDSGLGFSVALHLHSLGLTVVAACLDAHGSGATKLKALAGLNRMHVLRLDIRDGASIEKAVREVHLLLQRNRELQLRALVNNAGVMVFGEFEWLTERLINQQVEVNLLGTMRITKAFCSLIRHHEGRIVTVTSHCASQALPGLSVYGATKAALKAWSDALRVEQAKYGVKVITLVPGSFVMQSNILAHHDQHTKEMDDSMTPTDKLFFGDYFQRFNSYLSGLSEVREPTLIDDSTLLKKFEHAILAHRPYAHYQHAPYRYVFYHFLLNTMPVWIRDKLVVRFVAMPGWQDGKASS</sequence>
<name>A0A7R9D7Y1_TIMPO</name>
<dbReference type="Gene3D" id="3.40.50.720">
    <property type="entry name" value="NAD(P)-binding Rossmann-like Domain"/>
    <property type="match status" value="1"/>
</dbReference>
<dbReference type="PRINTS" id="PR00080">
    <property type="entry name" value="SDRFAMILY"/>
</dbReference>
<dbReference type="EMBL" id="OD004343">
    <property type="protein sequence ID" value="CAD7409777.1"/>
    <property type="molecule type" value="Genomic_DNA"/>
</dbReference>
<dbReference type="GO" id="GO:0008202">
    <property type="term" value="P:steroid metabolic process"/>
    <property type="evidence" value="ECO:0007669"/>
    <property type="project" value="TreeGrafter"/>
</dbReference>
<dbReference type="InterPro" id="IPR036291">
    <property type="entry name" value="NAD(P)-bd_dom_sf"/>
</dbReference>
<protein>
    <submittedName>
        <fullName evidence="3">Uncharacterized protein</fullName>
    </submittedName>
</protein>